<name>A0A4C1XRF4_EUMVA</name>
<reference evidence="1 2" key="1">
    <citation type="journal article" date="2019" name="Commun. Biol.">
        <title>The bagworm genome reveals a unique fibroin gene that provides high tensile strength.</title>
        <authorList>
            <person name="Kono N."/>
            <person name="Nakamura H."/>
            <person name="Ohtoshi R."/>
            <person name="Tomita M."/>
            <person name="Numata K."/>
            <person name="Arakawa K."/>
        </authorList>
    </citation>
    <scope>NUCLEOTIDE SEQUENCE [LARGE SCALE GENOMIC DNA]</scope>
</reference>
<dbReference type="EMBL" id="BGZK01000909">
    <property type="protein sequence ID" value="GBP64785.1"/>
    <property type="molecule type" value="Genomic_DNA"/>
</dbReference>
<keyword evidence="2" id="KW-1185">Reference proteome</keyword>
<evidence type="ECO:0000313" key="1">
    <source>
        <dbReference type="EMBL" id="GBP64785.1"/>
    </source>
</evidence>
<proteinExistence type="predicted"/>
<dbReference type="Proteomes" id="UP000299102">
    <property type="component" value="Unassembled WGS sequence"/>
</dbReference>
<dbReference type="AlphaFoldDB" id="A0A4C1XRF4"/>
<gene>
    <name evidence="1" type="ORF">EVAR_31907_1</name>
</gene>
<comment type="caution">
    <text evidence="1">The sequence shown here is derived from an EMBL/GenBank/DDBJ whole genome shotgun (WGS) entry which is preliminary data.</text>
</comment>
<sequence>MRKSILSAAFSFKPLHFFKSKTHSGKILSIENEFIHLNPGKQRTPRARRALSSDFLTGRLSAANVESHENGSARPVEYYTLIECGCKMRVRVPMAHFSLSPFQQPDPFH</sequence>
<accession>A0A4C1XRF4</accession>
<protein>
    <submittedName>
        <fullName evidence="1">Uncharacterized protein</fullName>
    </submittedName>
</protein>
<evidence type="ECO:0000313" key="2">
    <source>
        <dbReference type="Proteomes" id="UP000299102"/>
    </source>
</evidence>
<organism evidence="1 2">
    <name type="scientific">Eumeta variegata</name>
    <name type="common">Bagworm moth</name>
    <name type="synonym">Eumeta japonica</name>
    <dbReference type="NCBI Taxonomy" id="151549"/>
    <lineage>
        <taxon>Eukaryota</taxon>
        <taxon>Metazoa</taxon>
        <taxon>Ecdysozoa</taxon>
        <taxon>Arthropoda</taxon>
        <taxon>Hexapoda</taxon>
        <taxon>Insecta</taxon>
        <taxon>Pterygota</taxon>
        <taxon>Neoptera</taxon>
        <taxon>Endopterygota</taxon>
        <taxon>Lepidoptera</taxon>
        <taxon>Glossata</taxon>
        <taxon>Ditrysia</taxon>
        <taxon>Tineoidea</taxon>
        <taxon>Psychidae</taxon>
        <taxon>Oiketicinae</taxon>
        <taxon>Eumeta</taxon>
    </lineage>
</organism>